<keyword evidence="5" id="KW-1185">Reference proteome</keyword>
<sequence>MQMLILLFAQVGLFSLFPLFFSFLSHSVRRGAFYIYIALVLLIGGFFGNVYSIPINEHINISGGNLCYGAFMMASVLFVFLERDVFILRNLVRLVILVDTFNVLFSMLVGAMLTTPGMINPHNIPSAFFDVSVPFIILGGTLIISELLLLFYCFDAIKKRQWSYGATSALYILLFIFVLCLDGVLFPLIAFGVNQMVIDIVIGGLSGKVIMACSFSVPLLGFALFRHKHLSAYFASDAVKWSSFFSLNSQLKQELSEKNYGLKQASTVFNNVKEGLAIVDDKGFIIKANPAFCSMVGLPSIVEPGSTSVNTLFAFAASNELPEEKEAHWRGEVSFGGTSQGLLTITPVGAESSQSETYIYALVNIDELKETQNKLFYLTRHDPLTGLENRRALDDLIRDYSDNDMCLIVVDLDHFKDVNDSYGHGSGDIVLSVIGQRLLGALSHIPTLTAHVCRTGGDEFAILVMTSDQGAIDRLNRAVQEACKALITLPQGSEIYVSATLGVSFQGLKDNGDILQEADSALYAAKHERRGSIGFYEEKLTSVSQRKLQLSVKLKQALETEQLRVFYQPQYASETLQIVGVEALVRWHDAEWGWIGPDEFIPVAEEMGLIERLGEWVLLTSCTQGKLWLDNGIKGIKMSVNVSAHQLRFGQFMGTVKQALIKSRFPAELLQLELTESSFIEREQEVIPQLIALKSLGVQLAIDDFGTGYSSLSYVATLPWDTLKIDRSFINRLPEDKAQRQMTDTILQLAKNMDLSIVVEGVETQAQFDYLRSKKCEVIQGYYFSPAVPAEKITF</sequence>
<dbReference type="Proteomes" id="UP001307608">
    <property type="component" value="Chromosome"/>
</dbReference>
<keyword evidence="1" id="KW-0812">Transmembrane</keyword>
<feature type="domain" description="GGDEF" evidence="3">
    <location>
        <begin position="403"/>
        <end position="538"/>
    </location>
</feature>
<reference evidence="4 5" key="1">
    <citation type="submission" date="2023-01" db="EMBL/GenBank/DDBJ databases">
        <title>Complete genome sequence of Marinomonas pontica strain 200518_36.</title>
        <authorList>
            <person name="Ueki S."/>
            <person name="Gajardo G."/>
            <person name="Maruyama F."/>
        </authorList>
    </citation>
    <scope>NUCLEOTIDE SEQUENCE [LARGE SCALE GENOMIC DNA]</scope>
    <source>
        <strain evidence="4 5">200518_36</strain>
    </source>
</reference>
<evidence type="ECO:0000259" key="3">
    <source>
        <dbReference type="PROSITE" id="PS50887"/>
    </source>
</evidence>
<dbReference type="Pfam" id="PF20973">
    <property type="entry name" value="VUPS"/>
    <property type="match status" value="1"/>
</dbReference>
<dbReference type="Gene3D" id="3.30.450.20">
    <property type="entry name" value="PAS domain"/>
    <property type="match status" value="1"/>
</dbReference>
<dbReference type="PROSITE" id="PS50883">
    <property type="entry name" value="EAL"/>
    <property type="match status" value="1"/>
</dbReference>
<dbReference type="PANTHER" id="PTHR44757:SF2">
    <property type="entry name" value="BIOFILM ARCHITECTURE MAINTENANCE PROTEIN MBAA"/>
    <property type="match status" value="1"/>
</dbReference>
<evidence type="ECO:0000256" key="1">
    <source>
        <dbReference type="SAM" id="Phobius"/>
    </source>
</evidence>
<dbReference type="Gene3D" id="3.20.20.450">
    <property type="entry name" value="EAL domain"/>
    <property type="match status" value="1"/>
</dbReference>
<dbReference type="InterPro" id="IPR043128">
    <property type="entry name" value="Rev_trsase/Diguanyl_cyclase"/>
</dbReference>
<dbReference type="InterPro" id="IPR000160">
    <property type="entry name" value="GGDEF_dom"/>
</dbReference>
<feature type="domain" description="EAL" evidence="2">
    <location>
        <begin position="547"/>
        <end position="795"/>
    </location>
</feature>
<dbReference type="SUPFAM" id="SSF141868">
    <property type="entry name" value="EAL domain-like"/>
    <property type="match status" value="1"/>
</dbReference>
<dbReference type="InterPro" id="IPR035919">
    <property type="entry name" value="EAL_sf"/>
</dbReference>
<dbReference type="SMART" id="SM00052">
    <property type="entry name" value="EAL"/>
    <property type="match status" value="1"/>
</dbReference>
<feature type="transmembrane region" description="Helical" evidence="1">
    <location>
        <begin position="6"/>
        <end position="24"/>
    </location>
</feature>
<evidence type="ECO:0000313" key="5">
    <source>
        <dbReference type="Proteomes" id="UP001307608"/>
    </source>
</evidence>
<proteinExistence type="predicted"/>
<dbReference type="InterPro" id="IPR001633">
    <property type="entry name" value="EAL_dom"/>
</dbReference>
<dbReference type="InterPro" id="IPR048533">
    <property type="entry name" value="VUPS"/>
</dbReference>
<dbReference type="InterPro" id="IPR029787">
    <property type="entry name" value="Nucleotide_cyclase"/>
</dbReference>
<dbReference type="PANTHER" id="PTHR44757">
    <property type="entry name" value="DIGUANYLATE CYCLASE DGCP"/>
    <property type="match status" value="1"/>
</dbReference>
<dbReference type="Pfam" id="PF13188">
    <property type="entry name" value="PAS_8"/>
    <property type="match status" value="1"/>
</dbReference>
<dbReference type="CDD" id="cd01948">
    <property type="entry name" value="EAL"/>
    <property type="match status" value="1"/>
</dbReference>
<name>A0ABN6WJ28_9GAMM</name>
<dbReference type="Gene3D" id="3.30.70.270">
    <property type="match status" value="1"/>
</dbReference>
<dbReference type="SMART" id="SM00267">
    <property type="entry name" value="GGDEF"/>
    <property type="match status" value="1"/>
</dbReference>
<evidence type="ECO:0000313" key="4">
    <source>
        <dbReference type="EMBL" id="BDX01834.1"/>
    </source>
</evidence>
<dbReference type="Pfam" id="PF00990">
    <property type="entry name" value="GGDEF"/>
    <property type="match status" value="1"/>
</dbReference>
<feature type="transmembrane region" description="Helical" evidence="1">
    <location>
        <begin position="59"/>
        <end position="80"/>
    </location>
</feature>
<accession>A0ABN6WJ28</accession>
<keyword evidence="1" id="KW-1133">Transmembrane helix</keyword>
<evidence type="ECO:0008006" key="6">
    <source>
        <dbReference type="Google" id="ProtNLM"/>
    </source>
</evidence>
<feature type="transmembrane region" description="Helical" evidence="1">
    <location>
        <begin position="169"/>
        <end position="193"/>
    </location>
</feature>
<dbReference type="NCBIfam" id="TIGR00254">
    <property type="entry name" value="GGDEF"/>
    <property type="match status" value="1"/>
</dbReference>
<dbReference type="CDD" id="cd01949">
    <property type="entry name" value="GGDEF"/>
    <property type="match status" value="1"/>
</dbReference>
<keyword evidence="1" id="KW-0472">Membrane</keyword>
<organism evidence="4 5">
    <name type="scientific">Marinomonas pontica</name>
    <dbReference type="NCBI Taxonomy" id="264739"/>
    <lineage>
        <taxon>Bacteria</taxon>
        <taxon>Pseudomonadati</taxon>
        <taxon>Pseudomonadota</taxon>
        <taxon>Gammaproteobacteria</taxon>
        <taxon>Oceanospirillales</taxon>
        <taxon>Oceanospirillaceae</taxon>
        <taxon>Marinomonas</taxon>
    </lineage>
</organism>
<dbReference type="EMBL" id="AP027271">
    <property type="protein sequence ID" value="BDX01834.1"/>
    <property type="molecule type" value="Genomic_DNA"/>
</dbReference>
<dbReference type="InterPro" id="IPR000014">
    <property type="entry name" value="PAS"/>
</dbReference>
<evidence type="ECO:0000259" key="2">
    <source>
        <dbReference type="PROSITE" id="PS50883"/>
    </source>
</evidence>
<feature type="transmembrane region" description="Helical" evidence="1">
    <location>
        <begin position="133"/>
        <end position="157"/>
    </location>
</feature>
<protein>
    <recommendedName>
        <fullName evidence="6">EAL domain-containing protein</fullName>
    </recommendedName>
</protein>
<dbReference type="Pfam" id="PF00563">
    <property type="entry name" value="EAL"/>
    <property type="match status" value="1"/>
</dbReference>
<feature type="transmembrane region" description="Helical" evidence="1">
    <location>
        <begin position="92"/>
        <end position="113"/>
    </location>
</feature>
<feature type="transmembrane region" description="Helical" evidence="1">
    <location>
        <begin position="31"/>
        <end position="53"/>
    </location>
</feature>
<gene>
    <name evidence="4" type="ORF">MACH16_05820</name>
</gene>
<dbReference type="SUPFAM" id="SSF55073">
    <property type="entry name" value="Nucleotide cyclase"/>
    <property type="match status" value="1"/>
</dbReference>
<dbReference type="PROSITE" id="PS50887">
    <property type="entry name" value="GGDEF"/>
    <property type="match status" value="1"/>
</dbReference>
<dbReference type="InterPro" id="IPR052155">
    <property type="entry name" value="Biofilm_reg_signaling"/>
</dbReference>